<dbReference type="AlphaFoldDB" id="A0A644Z3N6"/>
<comment type="caution">
    <text evidence="1">The sequence shown here is derived from an EMBL/GenBank/DDBJ whole genome shotgun (WGS) entry which is preliminary data.</text>
</comment>
<protein>
    <recommendedName>
        <fullName evidence="2">7-carboxy-7-deazaguanine synthase</fullName>
    </recommendedName>
</protein>
<name>A0A644Z3N6_9ZZZZ</name>
<dbReference type="InterPro" id="IPR058240">
    <property type="entry name" value="rSAM_sf"/>
</dbReference>
<dbReference type="SUPFAM" id="SSF102114">
    <property type="entry name" value="Radical SAM enzymes"/>
    <property type="match status" value="1"/>
</dbReference>
<organism evidence="1">
    <name type="scientific">bioreactor metagenome</name>
    <dbReference type="NCBI Taxonomy" id="1076179"/>
    <lineage>
        <taxon>unclassified sequences</taxon>
        <taxon>metagenomes</taxon>
        <taxon>ecological metagenomes</taxon>
    </lineage>
</organism>
<dbReference type="Gene3D" id="3.20.20.70">
    <property type="entry name" value="Aldolase class I"/>
    <property type="match status" value="1"/>
</dbReference>
<evidence type="ECO:0000313" key="1">
    <source>
        <dbReference type="EMBL" id="MPM35412.1"/>
    </source>
</evidence>
<evidence type="ECO:0008006" key="2">
    <source>
        <dbReference type="Google" id="ProtNLM"/>
    </source>
</evidence>
<dbReference type="EMBL" id="VSSQ01007278">
    <property type="protein sequence ID" value="MPM35412.1"/>
    <property type="molecule type" value="Genomic_DNA"/>
</dbReference>
<sequence>MIHPYKTREGGATVTIFDPYDCHNHCPFCINKGEYADLTGFSAENICRSIDQMDAITPECDFVFTGGEPLADLNVLQSMLDHIPATHKVYINTTLPVSEHQSESDIVEFTRRNRDKITCINVSRHMQKYVVESNDALLSRLAVPFRINCVLYKDYPKAGLIPYLERFRKIPGANIQFRFDYTATTPENLYDEAGDMILGDLKKISRYTGLDGCRMRCGFHFDYKGMELTYHKTLPYSTIVERDDRDGVTYDILYDILIKQNGDIHSDWDGTKLDVDAYAKAVFEPYDLRWLEKIAC</sequence>
<accession>A0A644Z3N6</accession>
<reference evidence="1" key="1">
    <citation type="submission" date="2019-08" db="EMBL/GenBank/DDBJ databases">
        <authorList>
            <person name="Kucharzyk K."/>
            <person name="Murdoch R.W."/>
            <person name="Higgins S."/>
            <person name="Loffler F."/>
        </authorList>
    </citation>
    <scope>NUCLEOTIDE SEQUENCE</scope>
</reference>
<proteinExistence type="predicted"/>
<gene>
    <name evidence="1" type="ORF">SDC9_82004</name>
</gene>
<dbReference type="InterPro" id="IPR013785">
    <property type="entry name" value="Aldolase_TIM"/>
</dbReference>